<reference evidence="2" key="1">
    <citation type="submission" date="2022-08" db="EMBL/GenBank/DDBJ databases">
        <title>Novel sulfate-reducing endosymbionts in the free-living metamonad Anaeramoeba.</title>
        <authorList>
            <person name="Jerlstrom-Hultqvist J."/>
            <person name="Cepicka I."/>
            <person name="Gallot-Lavallee L."/>
            <person name="Salas-Leiva D."/>
            <person name="Curtis B.A."/>
            <person name="Zahonova K."/>
            <person name="Pipaliya S."/>
            <person name="Dacks J."/>
            <person name="Roger A.J."/>
        </authorList>
    </citation>
    <scope>NUCLEOTIDE SEQUENCE</scope>
    <source>
        <strain evidence="2">Schooner1</strain>
    </source>
</reference>
<dbReference type="EMBL" id="JAOAOG010000256">
    <property type="protein sequence ID" value="KAJ6235704.1"/>
    <property type="molecule type" value="Genomic_DNA"/>
</dbReference>
<keyword evidence="3" id="KW-1185">Reference proteome</keyword>
<feature type="transmembrane region" description="Helical" evidence="1">
    <location>
        <begin position="190"/>
        <end position="210"/>
    </location>
</feature>
<keyword evidence="1" id="KW-0812">Transmembrane</keyword>
<feature type="transmembrane region" description="Helical" evidence="1">
    <location>
        <begin position="119"/>
        <end position="138"/>
    </location>
</feature>
<comment type="caution">
    <text evidence="2">The sequence shown here is derived from an EMBL/GenBank/DDBJ whole genome shotgun (WGS) entry which is preliminary data.</text>
</comment>
<gene>
    <name evidence="2" type="ORF">M0813_28537</name>
</gene>
<proteinExistence type="predicted"/>
<name>A0ABQ8XTF8_9EUKA</name>
<feature type="transmembrane region" description="Helical" evidence="1">
    <location>
        <begin position="44"/>
        <end position="62"/>
    </location>
</feature>
<protein>
    <submittedName>
        <fullName evidence="2">Uncharacterized protein</fullName>
    </submittedName>
</protein>
<feature type="transmembrane region" description="Helical" evidence="1">
    <location>
        <begin position="6"/>
        <end position="24"/>
    </location>
</feature>
<evidence type="ECO:0000313" key="3">
    <source>
        <dbReference type="Proteomes" id="UP001150062"/>
    </source>
</evidence>
<sequence length="268" mass="32015">MHRLLKLSFFITFQVLHFLTAVLATKRLIIQNKKKFDKSYHNIFFVFISVGSWGNFVLLFWIERQDTTKIITGNLFIIFGCFTFCSIYGMLMTVVIQANLYYNCKYKVEIQARHYTRRIFIFLTCLQIFACSTHMACPHVKIHWFYYVSFIGEEIQTFTPVFLSFRFYFRIRSIIKSVADGRMLKQMKKLFWVVVVYSFFYILQISFYYARFYNKTYEEISALLFFSSWYLLSTITPILTMMIIFKPVKYGSEKLLLNELSSDSSSLD</sequence>
<keyword evidence="1" id="KW-1133">Transmembrane helix</keyword>
<evidence type="ECO:0000313" key="2">
    <source>
        <dbReference type="EMBL" id="KAJ6235704.1"/>
    </source>
</evidence>
<accession>A0ABQ8XTF8</accession>
<feature type="transmembrane region" description="Helical" evidence="1">
    <location>
        <begin position="144"/>
        <end position="169"/>
    </location>
</feature>
<evidence type="ECO:0000256" key="1">
    <source>
        <dbReference type="SAM" id="Phobius"/>
    </source>
</evidence>
<keyword evidence="1" id="KW-0472">Membrane</keyword>
<feature type="transmembrane region" description="Helical" evidence="1">
    <location>
        <begin position="74"/>
        <end position="98"/>
    </location>
</feature>
<feature type="transmembrane region" description="Helical" evidence="1">
    <location>
        <begin position="222"/>
        <end position="245"/>
    </location>
</feature>
<organism evidence="2 3">
    <name type="scientific">Anaeramoeba flamelloides</name>
    <dbReference type="NCBI Taxonomy" id="1746091"/>
    <lineage>
        <taxon>Eukaryota</taxon>
        <taxon>Metamonada</taxon>
        <taxon>Anaeramoebidae</taxon>
        <taxon>Anaeramoeba</taxon>
    </lineage>
</organism>
<dbReference type="Proteomes" id="UP001150062">
    <property type="component" value="Unassembled WGS sequence"/>
</dbReference>